<accession>A0A4U0XVH4</accession>
<keyword evidence="4" id="KW-1185">Reference proteome</keyword>
<dbReference type="Gene3D" id="1.50.10.10">
    <property type="match status" value="1"/>
</dbReference>
<dbReference type="InterPro" id="IPR008928">
    <property type="entry name" value="6-hairpin_glycosidase_sf"/>
</dbReference>
<organism evidence="3 4">
    <name type="scientific">Cryomyces minteri</name>
    <dbReference type="NCBI Taxonomy" id="331657"/>
    <lineage>
        <taxon>Eukaryota</taxon>
        <taxon>Fungi</taxon>
        <taxon>Dikarya</taxon>
        <taxon>Ascomycota</taxon>
        <taxon>Pezizomycotina</taxon>
        <taxon>Dothideomycetes</taxon>
        <taxon>Dothideomycetes incertae sedis</taxon>
        <taxon>Cryomyces</taxon>
    </lineage>
</organism>
<dbReference type="EMBL" id="NAJN01000051">
    <property type="protein sequence ID" value="TKA80661.1"/>
    <property type="molecule type" value="Genomic_DNA"/>
</dbReference>
<evidence type="ECO:0000313" key="3">
    <source>
        <dbReference type="EMBL" id="TKA80661.1"/>
    </source>
</evidence>
<dbReference type="PANTHER" id="PTHR31047:SF1">
    <property type="entry name" value="DUF1237 DOMAIN-CONTAINING PROTEIN"/>
    <property type="match status" value="1"/>
</dbReference>
<proteinExistence type="predicted"/>
<dbReference type="OrthoDB" id="7771656at2759"/>
<evidence type="ECO:0000313" key="4">
    <source>
        <dbReference type="Proteomes" id="UP000308768"/>
    </source>
</evidence>
<dbReference type="GO" id="GO:0003824">
    <property type="term" value="F:catalytic activity"/>
    <property type="evidence" value="ECO:0007669"/>
    <property type="project" value="UniProtKB-ARBA"/>
</dbReference>
<reference evidence="3 4" key="1">
    <citation type="submission" date="2017-03" db="EMBL/GenBank/DDBJ databases">
        <title>Genomes of endolithic fungi from Antarctica.</title>
        <authorList>
            <person name="Coleine C."/>
            <person name="Masonjones S."/>
            <person name="Stajich J.E."/>
        </authorList>
    </citation>
    <scope>NUCLEOTIDE SEQUENCE [LARGE SCALE GENOMIC DNA]</scope>
    <source>
        <strain evidence="3 4">CCFEE 5187</strain>
    </source>
</reference>
<feature type="chain" id="PRO_5020826913" evidence="2">
    <location>
        <begin position="20"/>
        <end position="1086"/>
    </location>
</feature>
<dbReference type="STRING" id="331657.A0A4U0XVH4"/>
<dbReference type="AlphaFoldDB" id="A0A4U0XVH4"/>
<comment type="caution">
    <text evidence="3">The sequence shown here is derived from an EMBL/GenBank/DDBJ whole genome shotgun (WGS) entry which is preliminary data.</text>
</comment>
<feature type="region of interest" description="Disordered" evidence="1">
    <location>
        <begin position="878"/>
        <end position="913"/>
    </location>
</feature>
<sequence length="1086" mass="119694">MHSYFNVLCGLGLLSSVYAQPCPDYLAYAKEYHAPFSSGRYNMSYQRPSPNCRTFVSQGVEDAITRVKGDIADPDLSRLFENSYPNTLDTAVKWKGYAANNSDEELTFLITGDINAMWLRDSANQMQSYLPLLNASASNNSIASLYRGVINLQARYLLTSPYCNSFQPPVKSGIKPSPNPSSTGDTVSPTYNNQSVFECKYELDSLAAFLEVSTNYYNATQNIEFFGKYQWVDAVNAIMTVAEAMMTPTYAPNGSINVSPYTFTRLTTRASETLENDGKGNPTQNGTGLIRSAFRPSDDATISQLFIPANMMFSRYLASASEVMSQLHGCGDLASRMSTLASNLRGAISAYGIVNSMTHGSIYAYEVDGYGSQNIMDDANIPSLLSAPLIGYLDASDLVYQNTRKLLLSSDNPYFMRGPVINSVGGPHNGPGYAWPMASIVRILTSNDDAEITGTLKEIVRSTAGLGLIHESINSFNESDWTRQWFSWANGLFGQMILDLDMRKPEILKHSFQYVGASDMAARELRAWESESSDSEDSYVDLLVPHAAWDSDEEDPMLKRTNPLDFNKRKQSRQGTGRCNAERDLGCTLLTVDHFRECLGFGDSDPARVSSGTLAGRHVVYGGHDFRGDVESMRSHLGFDIFKDFAANCVGTADTVWWARDALGTGPQSLSGLVGVYGLATMRNTKPRASPKVKEVFDGAHNSSNDAVMSIKVTLAMAFDEAVSHRSPTSSYKRVKLDHPACLNQPIPMSADTRLPVFVAVDLESVESGKSRGSPMDVGIAWVDLEDARHFRFREHLRERLGLYAVGNPLDVRLGTSEIISKSECKSKIAKLFEPFTNPNPPITPVGSAPSNNVTATIEHVSRIVETRQDEVLRLANEDAAEGEEITRVEDAAEQPTPDPTLASSGAGVGSELEEEEAALDPLWWAKHMDEENYTDKMKATCLDNMDGLSCRTKQFCDLEHRFYHTCALYSVGKPCGHTTFVTDDGLLHIRGTCKAIIKHEACDDPDKCRMRGHDHPSLRRMIAHHRGIVAKFNLARSDDEQRQLALNDPKKSSNRAKRARDRRAKKAKKEAGAIAHSETGPAVDT</sequence>
<evidence type="ECO:0000256" key="2">
    <source>
        <dbReference type="SAM" id="SignalP"/>
    </source>
</evidence>
<name>A0A4U0XVH4_9PEZI</name>
<evidence type="ECO:0000256" key="1">
    <source>
        <dbReference type="SAM" id="MobiDB-lite"/>
    </source>
</evidence>
<gene>
    <name evidence="3" type="ORF">B0A49_00802</name>
</gene>
<dbReference type="Pfam" id="PF06824">
    <property type="entry name" value="Glyco_hydro_125"/>
    <property type="match status" value="1"/>
</dbReference>
<feature type="compositionally biased region" description="Basic residues" evidence="1">
    <location>
        <begin position="1053"/>
        <end position="1069"/>
    </location>
</feature>
<dbReference type="GO" id="GO:0005975">
    <property type="term" value="P:carbohydrate metabolic process"/>
    <property type="evidence" value="ECO:0007669"/>
    <property type="project" value="InterPro"/>
</dbReference>
<feature type="region of interest" description="Disordered" evidence="1">
    <location>
        <begin position="1041"/>
        <end position="1086"/>
    </location>
</feature>
<protein>
    <submittedName>
        <fullName evidence="3">Uncharacterized protein</fullName>
    </submittedName>
</protein>
<dbReference type="SUPFAM" id="SSF48208">
    <property type="entry name" value="Six-hairpin glycosidases"/>
    <property type="match status" value="1"/>
</dbReference>
<feature type="signal peptide" evidence="2">
    <location>
        <begin position="1"/>
        <end position="19"/>
    </location>
</feature>
<dbReference type="PANTHER" id="PTHR31047">
    <property type="entry name" value="MEIOTICALLY UP-REGULATED GENE 157 PROTEIN"/>
    <property type="match status" value="1"/>
</dbReference>
<dbReference type="InterPro" id="IPR012341">
    <property type="entry name" value="6hp_glycosidase-like_sf"/>
</dbReference>
<dbReference type="InterPro" id="IPR008313">
    <property type="entry name" value="GH125"/>
</dbReference>
<dbReference type="SMART" id="SM01149">
    <property type="entry name" value="DUF1237"/>
    <property type="match status" value="1"/>
</dbReference>
<dbReference type="Proteomes" id="UP000308768">
    <property type="component" value="Unassembled WGS sequence"/>
</dbReference>
<keyword evidence="2" id="KW-0732">Signal</keyword>